<sequence>MIEDIQLKSINELVEDKQYFIPSYQRGYRWGKNQVQNLLNDLEEFMKEFNQKEDMFYCLQPLVIRKYEDGYEVIDGQQRLTTIALIHAYLEEESFSITYATRPDSAEFIQNIAKNYNKDTSIKNIDYHFFKEAYTVIKEWFEQKRQNGRTFKSKFSIMLGEQVKVIWYEVGEDVEVREVFSRLNSGKIELTNSELLKAALILKTSFYERPMISTQWDEIEHRLQNERFWRFLGKKKNYINRIEFLFDIAANHASSHSPDPYYTFYKLQEKDIQAVWRQIIADFALLEEWYEDRECYHLLGYLTQYKNITEYINLYRSSSIDDKQHFKLVLKQRISKEIESIHLRELDYYHDKAEIRKVLLLFNILTVLKQKNVDTYFPFEYYLESKWSLEHIHAQSTEGLNTKEQWSVWIEGTINLLEGLDRYKTLVEYLRTVSLEELTEEKFNGISQRVMEETKGEFLSESNGLDNLVLLDQGTNSSLSNHFYPVKYKRLIDYDKSGAYIPLATRNTFMKYYSDKVTQYELWSFEDGEAYVRAIESEFSDLILQAKGVVQL</sequence>
<organism evidence="2 3">
    <name type="scientific">Bacillus paranthracis</name>
    <dbReference type="NCBI Taxonomy" id="2026186"/>
    <lineage>
        <taxon>Bacteria</taxon>
        <taxon>Bacillati</taxon>
        <taxon>Bacillota</taxon>
        <taxon>Bacilli</taxon>
        <taxon>Bacillales</taxon>
        <taxon>Bacillaceae</taxon>
        <taxon>Bacillus</taxon>
        <taxon>Bacillus cereus group</taxon>
    </lineage>
</organism>
<evidence type="ECO:0000313" key="2">
    <source>
        <dbReference type="EMBL" id="WES04767.1"/>
    </source>
</evidence>
<dbReference type="Proteomes" id="UP001221092">
    <property type="component" value="Chromosome"/>
</dbReference>
<protein>
    <submittedName>
        <fullName evidence="2">DUF262 domain-containing protein</fullName>
    </submittedName>
</protein>
<dbReference type="AlphaFoldDB" id="A0AAX3Q647"/>
<dbReference type="PANTHER" id="PTHR35149">
    <property type="entry name" value="SLL5132 PROTEIN"/>
    <property type="match status" value="1"/>
</dbReference>
<feature type="domain" description="GmrSD restriction endonucleases N-terminal" evidence="1">
    <location>
        <begin position="10"/>
        <end position="200"/>
    </location>
</feature>
<name>A0AAX3Q647_9BACI</name>
<dbReference type="Pfam" id="PF03235">
    <property type="entry name" value="GmrSD_N"/>
    <property type="match status" value="1"/>
</dbReference>
<dbReference type="InterPro" id="IPR004919">
    <property type="entry name" value="GmrSD_N"/>
</dbReference>
<evidence type="ECO:0000259" key="1">
    <source>
        <dbReference type="Pfam" id="PF03235"/>
    </source>
</evidence>
<accession>A0AAX3Q647</accession>
<dbReference type="RefSeq" id="WP_000568711.1">
    <property type="nucleotide sequence ID" value="NZ_CP119629.1"/>
</dbReference>
<gene>
    <name evidence="2" type="ORF">P3K65_15590</name>
</gene>
<dbReference type="EMBL" id="CP119629">
    <property type="protein sequence ID" value="WES04767.1"/>
    <property type="molecule type" value="Genomic_DNA"/>
</dbReference>
<dbReference type="CDD" id="cd16387">
    <property type="entry name" value="ParB_N_Srx"/>
    <property type="match status" value="1"/>
</dbReference>
<reference evidence="2" key="1">
    <citation type="submission" date="2023-03" db="EMBL/GenBank/DDBJ databases">
        <authorList>
            <person name="Liu Z."/>
        </authorList>
    </citation>
    <scope>NUCLEOTIDE SEQUENCE</scope>
    <source>
        <strain evidence="2">Bc006</strain>
    </source>
</reference>
<proteinExistence type="predicted"/>
<evidence type="ECO:0000313" key="3">
    <source>
        <dbReference type="Proteomes" id="UP001221092"/>
    </source>
</evidence>
<dbReference type="PANTHER" id="PTHR35149:SF2">
    <property type="entry name" value="DUF262 DOMAIN-CONTAINING PROTEIN"/>
    <property type="match status" value="1"/>
</dbReference>